<name>A0A8X6TVP4_NEPPI</name>
<protein>
    <submittedName>
        <fullName evidence="1">Uncharacterized protein</fullName>
    </submittedName>
</protein>
<keyword evidence="2" id="KW-1185">Reference proteome</keyword>
<accession>A0A8X6TVP4</accession>
<dbReference type="AlphaFoldDB" id="A0A8X6TVP4"/>
<proteinExistence type="predicted"/>
<dbReference type="Proteomes" id="UP000887013">
    <property type="component" value="Unassembled WGS sequence"/>
</dbReference>
<comment type="caution">
    <text evidence="1">The sequence shown here is derived from an EMBL/GenBank/DDBJ whole genome shotgun (WGS) entry which is preliminary data.</text>
</comment>
<gene>
    <name evidence="1" type="ORF">NPIL_262821</name>
</gene>
<reference evidence="1" key="1">
    <citation type="submission" date="2020-08" db="EMBL/GenBank/DDBJ databases">
        <title>Multicomponent nature underlies the extraordinary mechanical properties of spider dragline silk.</title>
        <authorList>
            <person name="Kono N."/>
            <person name="Nakamura H."/>
            <person name="Mori M."/>
            <person name="Yoshida Y."/>
            <person name="Ohtoshi R."/>
            <person name="Malay A.D."/>
            <person name="Moran D.A.P."/>
            <person name="Tomita M."/>
            <person name="Numata K."/>
            <person name="Arakawa K."/>
        </authorList>
    </citation>
    <scope>NUCLEOTIDE SEQUENCE</scope>
</reference>
<dbReference type="EMBL" id="BMAW01065761">
    <property type="protein sequence ID" value="GFT51859.1"/>
    <property type="molecule type" value="Genomic_DNA"/>
</dbReference>
<organism evidence="1 2">
    <name type="scientific">Nephila pilipes</name>
    <name type="common">Giant wood spider</name>
    <name type="synonym">Nephila maculata</name>
    <dbReference type="NCBI Taxonomy" id="299642"/>
    <lineage>
        <taxon>Eukaryota</taxon>
        <taxon>Metazoa</taxon>
        <taxon>Ecdysozoa</taxon>
        <taxon>Arthropoda</taxon>
        <taxon>Chelicerata</taxon>
        <taxon>Arachnida</taxon>
        <taxon>Araneae</taxon>
        <taxon>Araneomorphae</taxon>
        <taxon>Entelegynae</taxon>
        <taxon>Araneoidea</taxon>
        <taxon>Nephilidae</taxon>
        <taxon>Nephila</taxon>
    </lineage>
</organism>
<evidence type="ECO:0000313" key="2">
    <source>
        <dbReference type="Proteomes" id="UP000887013"/>
    </source>
</evidence>
<evidence type="ECO:0000313" key="1">
    <source>
        <dbReference type="EMBL" id="GFT51859.1"/>
    </source>
</evidence>
<sequence>MVNRPRFNQTVTSGRGEKLLLLRILFCAVGFGNGMRRPLCLYGRQGALSWKCVFAAKQAGRTKGVTGGRPGLPGIWAYYWLSAGQEVFVAKSPSKLRPMRNAFEKNIQAEWKNQK</sequence>